<dbReference type="STRING" id="270498.CHK_1182"/>
<dbReference type="AlphaFoldDB" id="A0A0M2NFT3"/>
<comment type="caution">
    <text evidence="2">The sequence shown here is derived from an EMBL/GenBank/DDBJ whole genome shotgun (WGS) entry which is preliminary data.</text>
</comment>
<protein>
    <submittedName>
        <fullName evidence="2">Uncharacterized protein</fullName>
    </submittedName>
</protein>
<proteinExistence type="predicted"/>
<evidence type="ECO:0000313" key="3">
    <source>
        <dbReference type="Proteomes" id="UP000034076"/>
    </source>
</evidence>
<gene>
    <name evidence="2" type="ORF">CHK_1182</name>
</gene>
<accession>A0A0M2NFT3</accession>
<feature type="transmembrane region" description="Helical" evidence="1">
    <location>
        <begin position="49"/>
        <end position="68"/>
    </location>
</feature>
<keyword evidence="3" id="KW-1185">Reference proteome</keyword>
<dbReference type="Proteomes" id="UP000034076">
    <property type="component" value="Unassembled WGS sequence"/>
</dbReference>
<keyword evidence="1" id="KW-1133">Transmembrane helix</keyword>
<evidence type="ECO:0000256" key="1">
    <source>
        <dbReference type="SAM" id="Phobius"/>
    </source>
</evidence>
<sequence length="78" mass="8394">MKNKILSFLIILFGALSFLIFVPTVWWLGLAFAILAVVIGGAMLKTVHIFAVVGMLLAIVACAIYLFMMNAAGISVFS</sequence>
<organism evidence="2 3">
    <name type="scientific">Christensenella hongkongensis</name>
    <dbReference type="NCBI Taxonomy" id="270498"/>
    <lineage>
        <taxon>Bacteria</taxon>
        <taxon>Bacillati</taxon>
        <taxon>Bacillota</taxon>
        <taxon>Clostridia</taxon>
        <taxon>Christensenellales</taxon>
        <taxon>Christensenellaceae</taxon>
        <taxon>Christensenella</taxon>
    </lineage>
</organism>
<dbReference type="EMBL" id="LAYJ01000078">
    <property type="protein sequence ID" value="KKI51394.1"/>
    <property type="molecule type" value="Genomic_DNA"/>
</dbReference>
<keyword evidence="1" id="KW-0472">Membrane</keyword>
<name>A0A0M2NFT3_9FIRM</name>
<keyword evidence="1" id="KW-0812">Transmembrane</keyword>
<dbReference type="OrthoDB" id="2087025at2"/>
<reference evidence="2 3" key="1">
    <citation type="submission" date="2015-04" db="EMBL/GenBank/DDBJ databases">
        <title>Draft genome sequence of bacteremic isolate Catabacter hongkongensis type strain HKU16T.</title>
        <authorList>
            <person name="Lau S.K."/>
            <person name="Teng J.L."/>
            <person name="Huang Y."/>
            <person name="Curreem S.O."/>
            <person name="Tsui S.K."/>
            <person name="Woo P.C."/>
        </authorList>
    </citation>
    <scope>NUCLEOTIDE SEQUENCE [LARGE SCALE GENOMIC DNA]</scope>
    <source>
        <strain evidence="2 3">HKU16</strain>
    </source>
</reference>
<evidence type="ECO:0000313" key="2">
    <source>
        <dbReference type="EMBL" id="KKI51394.1"/>
    </source>
</evidence>
<dbReference type="RefSeq" id="WP_046443076.1">
    <property type="nucleotide sequence ID" value="NZ_CAUERS010000009.1"/>
</dbReference>